<protein>
    <submittedName>
        <fullName evidence="1">Uncharacterized protein</fullName>
    </submittedName>
</protein>
<gene>
    <name evidence="1" type="ORF">NCTC12229_02309</name>
</gene>
<dbReference type="EMBL" id="UGRS01000003">
    <property type="protein sequence ID" value="SUA48885.1"/>
    <property type="molecule type" value="Genomic_DNA"/>
</dbReference>
<organism evidence="1 2">
    <name type="scientific">Neisseria zoodegmatis</name>
    <dbReference type="NCBI Taxonomy" id="326523"/>
    <lineage>
        <taxon>Bacteria</taxon>
        <taxon>Pseudomonadati</taxon>
        <taxon>Pseudomonadota</taxon>
        <taxon>Betaproteobacteria</taxon>
        <taxon>Neisseriales</taxon>
        <taxon>Neisseriaceae</taxon>
        <taxon>Neisseria</taxon>
    </lineage>
</organism>
<reference evidence="1 2" key="1">
    <citation type="submission" date="2018-06" db="EMBL/GenBank/DDBJ databases">
        <authorList>
            <consortium name="Pathogen Informatics"/>
            <person name="Doyle S."/>
        </authorList>
    </citation>
    <scope>NUCLEOTIDE SEQUENCE [LARGE SCALE GENOMIC DNA]</scope>
    <source>
        <strain evidence="1 2">NCTC12229</strain>
    </source>
</reference>
<dbReference type="Proteomes" id="UP000254055">
    <property type="component" value="Unassembled WGS sequence"/>
</dbReference>
<dbReference type="AlphaFoldDB" id="A0A378X7X0"/>
<sequence>MEPQLSTLYQVCYAAPDKSNFIKELIKERMMKEQAQQEKEY</sequence>
<evidence type="ECO:0000313" key="2">
    <source>
        <dbReference type="Proteomes" id="UP000254055"/>
    </source>
</evidence>
<proteinExistence type="predicted"/>
<accession>A0A378X7X0</accession>
<name>A0A378X7X0_9NEIS</name>
<evidence type="ECO:0000313" key="1">
    <source>
        <dbReference type="EMBL" id="SUA48885.1"/>
    </source>
</evidence>